<evidence type="ECO:0000256" key="3">
    <source>
        <dbReference type="RuleBase" id="RU000363"/>
    </source>
</evidence>
<dbReference type="FunFam" id="3.40.50.720:FF:000084">
    <property type="entry name" value="Short-chain dehydrogenase reductase"/>
    <property type="match status" value="1"/>
</dbReference>
<dbReference type="VEuPathDB" id="FungiDB:MCYG_07780"/>
<dbReference type="InterPro" id="IPR002347">
    <property type="entry name" value="SDR_fam"/>
</dbReference>
<dbReference type="STRING" id="554155.C5FXC1"/>
<keyword evidence="2" id="KW-0521">NADP</keyword>
<feature type="region of interest" description="Disordered" evidence="4">
    <location>
        <begin position="75"/>
        <end position="96"/>
    </location>
</feature>
<dbReference type="EMBL" id="DS995707">
    <property type="protein sequence ID" value="EEQ34961.1"/>
    <property type="molecule type" value="Genomic_DNA"/>
</dbReference>
<dbReference type="GeneID" id="9225559"/>
<name>C5FXC1_ARTOC</name>
<dbReference type="PANTHER" id="PTHR42760">
    <property type="entry name" value="SHORT-CHAIN DEHYDROGENASES/REDUCTASES FAMILY MEMBER"/>
    <property type="match status" value="1"/>
</dbReference>
<dbReference type="Pfam" id="PF00106">
    <property type="entry name" value="adh_short"/>
    <property type="match status" value="1"/>
</dbReference>
<evidence type="ECO:0000256" key="1">
    <source>
        <dbReference type="ARBA" id="ARBA00006484"/>
    </source>
</evidence>
<gene>
    <name evidence="5" type="ORF">MCYG_07780</name>
</gene>
<dbReference type="SUPFAM" id="SSF51735">
    <property type="entry name" value="NAD(P)-binding Rossmann-fold domains"/>
    <property type="match status" value="1"/>
</dbReference>
<keyword evidence="6" id="KW-1185">Reference proteome</keyword>
<dbReference type="Proteomes" id="UP000002035">
    <property type="component" value="Unassembled WGS sequence"/>
</dbReference>
<dbReference type="PRINTS" id="PR00080">
    <property type="entry name" value="SDRFAMILY"/>
</dbReference>
<dbReference type="RefSeq" id="XP_002843997.1">
    <property type="nucleotide sequence ID" value="XM_002843951.1"/>
</dbReference>
<evidence type="ECO:0000256" key="4">
    <source>
        <dbReference type="SAM" id="MobiDB-lite"/>
    </source>
</evidence>
<dbReference type="InterPro" id="IPR020904">
    <property type="entry name" value="Sc_DH/Rdtase_CS"/>
</dbReference>
<sequence>MTSSVAIVTGGAGDIGQAIAVKLSETHDRVILVDIDERSLTAALDVLGRGKFSGQTCDITDSKQVAELARRVLPQEEAKGEHDDDEEKEEEKAAVVRGNEGSGLVVRTLVNNAGGTRAFSLHDMTPEEWRRETSLNLDGAFLCFNAFQHSLRRAGGSIINVASVNGLSVYGNPAYSAAKAGLIHLTKSIAVEYGKFGIRANAVAPGTVRTAPWESRASKNPDVFKDVAQWYPLQRLVEPHDVANAVAFLSSAEASAITGVCLPVDCGLTAGHAAVARTITQSDHY</sequence>
<dbReference type="PROSITE" id="PS00061">
    <property type="entry name" value="ADH_SHORT"/>
    <property type="match status" value="1"/>
</dbReference>
<dbReference type="Gene3D" id="3.40.50.720">
    <property type="entry name" value="NAD(P)-binding Rossmann-like Domain"/>
    <property type="match status" value="1"/>
</dbReference>
<evidence type="ECO:0000313" key="5">
    <source>
        <dbReference type="EMBL" id="EEQ34961.1"/>
    </source>
</evidence>
<comment type="similarity">
    <text evidence="1 3">Belongs to the short-chain dehydrogenases/reductases (SDR) family.</text>
</comment>
<dbReference type="InterPro" id="IPR036291">
    <property type="entry name" value="NAD(P)-bd_dom_sf"/>
</dbReference>
<dbReference type="Pfam" id="PF13561">
    <property type="entry name" value="adh_short_C2"/>
    <property type="match status" value="1"/>
</dbReference>
<accession>C5FXC1</accession>
<dbReference type="GO" id="GO:0016616">
    <property type="term" value="F:oxidoreductase activity, acting on the CH-OH group of donors, NAD or NADP as acceptor"/>
    <property type="evidence" value="ECO:0007669"/>
    <property type="project" value="TreeGrafter"/>
</dbReference>
<protein>
    <submittedName>
        <fullName evidence="5">3-oxoacyl-[acyl-carrier-protein] reductase</fullName>
    </submittedName>
</protein>
<reference evidence="6" key="1">
    <citation type="journal article" date="2012" name="MBio">
        <title>Comparative genome analysis of Trichophyton rubrum and related dermatophytes reveals candidate genes involved in infection.</title>
        <authorList>
            <person name="Martinez D.A."/>
            <person name="Oliver B.G."/>
            <person name="Graeser Y."/>
            <person name="Goldberg J.M."/>
            <person name="Li W."/>
            <person name="Martinez-Rossi N.M."/>
            <person name="Monod M."/>
            <person name="Shelest E."/>
            <person name="Barton R.C."/>
            <person name="Birch E."/>
            <person name="Brakhage A.A."/>
            <person name="Chen Z."/>
            <person name="Gurr S.J."/>
            <person name="Heiman D."/>
            <person name="Heitman J."/>
            <person name="Kosti I."/>
            <person name="Rossi A."/>
            <person name="Saif S."/>
            <person name="Samalova M."/>
            <person name="Saunders C.W."/>
            <person name="Shea T."/>
            <person name="Summerbell R.C."/>
            <person name="Xu J."/>
            <person name="Young S."/>
            <person name="Zeng Q."/>
            <person name="Birren B.W."/>
            <person name="Cuomo C.A."/>
            <person name="White T.C."/>
        </authorList>
    </citation>
    <scope>NUCLEOTIDE SEQUENCE [LARGE SCALE GENOMIC DNA]</scope>
    <source>
        <strain evidence="6">ATCC MYA-4605 / CBS 113480</strain>
    </source>
</reference>
<dbReference type="HOGENOM" id="CLU_010194_1_0_1"/>
<proteinExistence type="inferred from homology"/>
<evidence type="ECO:0000313" key="6">
    <source>
        <dbReference type="Proteomes" id="UP000002035"/>
    </source>
</evidence>
<evidence type="ECO:0000256" key="2">
    <source>
        <dbReference type="ARBA" id="ARBA00022857"/>
    </source>
</evidence>
<dbReference type="OrthoDB" id="1669814at2759"/>
<dbReference type="eggNOG" id="KOG0725">
    <property type="taxonomic scope" value="Eukaryota"/>
</dbReference>
<organism evidence="5 6">
    <name type="scientific">Arthroderma otae (strain ATCC MYA-4605 / CBS 113480)</name>
    <name type="common">Microsporum canis</name>
    <dbReference type="NCBI Taxonomy" id="554155"/>
    <lineage>
        <taxon>Eukaryota</taxon>
        <taxon>Fungi</taxon>
        <taxon>Dikarya</taxon>
        <taxon>Ascomycota</taxon>
        <taxon>Pezizomycotina</taxon>
        <taxon>Eurotiomycetes</taxon>
        <taxon>Eurotiomycetidae</taxon>
        <taxon>Onygenales</taxon>
        <taxon>Arthrodermataceae</taxon>
        <taxon>Microsporum</taxon>
    </lineage>
</organism>
<dbReference type="PRINTS" id="PR00081">
    <property type="entry name" value="GDHRDH"/>
</dbReference>
<dbReference type="OMA" id="PEIWKRE"/>
<dbReference type="AlphaFoldDB" id="C5FXC1"/>